<dbReference type="PROSITE" id="PS51257">
    <property type="entry name" value="PROKAR_LIPOPROTEIN"/>
    <property type="match status" value="1"/>
</dbReference>
<evidence type="ECO:0000313" key="5">
    <source>
        <dbReference type="EMBL" id="MFC5057500.1"/>
    </source>
</evidence>
<accession>A0ABV9Y449</accession>
<dbReference type="PANTHER" id="PTHR43004">
    <property type="entry name" value="TRK SYSTEM POTASSIUM UPTAKE PROTEIN"/>
    <property type="match status" value="1"/>
</dbReference>
<keyword evidence="3" id="KW-0274">FAD</keyword>
<evidence type="ECO:0000259" key="4">
    <source>
        <dbReference type="Pfam" id="PF01494"/>
    </source>
</evidence>
<feature type="domain" description="FAD-binding" evidence="4">
    <location>
        <begin position="2"/>
        <end position="331"/>
    </location>
</feature>
<keyword evidence="6" id="KW-1185">Reference proteome</keyword>
<dbReference type="Gene3D" id="3.30.70.2450">
    <property type="match status" value="1"/>
</dbReference>
<dbReference type="InterPro" id="IPR050641">
    <property type="entry name" value="RIFMO-like"/>
</dbReference>
<dbReference type="NCBIfam" id="NF004832">
    <property type="entry name" value="PRK06184.1"/>
    <property type="match status" value="1"/>
</dbReference>
<gene>
    <name evidence="5" type="ORF">ACFPFM_27620</name>
</gene>
<dbReference type="InterPro" id="IPR036188">
    <property type="entry name" value="FAD/NAD-bd_sf"/>
</dbReference>
<comment type="caution">
    <text evidence="5">The sequence shown here is derived from an EMBL/GenBank/DDBJ whole genome shotgun (WGS) entry which is preliminary data.</text>
</comment>
<keyword evidence="5" id="KW-0503">Monooxygenase</keyword>
<evidence type="ECO:0000313" key="6">
    <source>
        <dbReference type="Proteomes" id="UP001595833"/>
    </source>
</evidence>
<evidence type="ECO:0000256" key="2">
    <source>
        <dbReference type="ARBA" id="ARBA00022630"/>
    </source>
</evidence>
<comment type="cofactor">
    <cofactor evidence="1">
        <name>FAD</name>
        <dbReference type="ChEBI" id="CHEBI:57692"/>
    </cofactor>
</comment>
<keyword evidence="2" id="KW-0285">Flavoprotein</keyword>
<dbReference type="PRINTS" id="PR00420">
    <property type="entry name" value="RNGMNOXGNASE"/>
</dbReference>
<dbReference type="GO" id="GO:0004497">
    <property type="term" value="F:monooxygenase activity"/>
    <property type="evidence" value="ECO:0007669"/>
    <property type="project" value="UniProtKB-KW"/>
</dbReference>
<sequence>MDTRVLIAGAGPTGLALACDLARRGVEHLVVDRDPGTFAGSRGKGLQPRTLEVFADLGVVDRVLEHGGPYPPMRAWRGREVVWERSMHEVAAPRHGVPYPNPLMLPQWRTCRILRERLAELGGRVEAGVELTGFEQDGSGVTARLGDRRVRAEYLVGADGGRSAVRRGLGVGFVGETDEDHRQLIADVRISGLDRDHWHFWADGDSDRPVLGACPLAGTDSFQVVTTRLEHASVEGFQALLTEASGRDDLVVSDLSWSSSWRPNVRMVDRYRVGRVFLAGDAAHVHAPTGGQGLNTGVQDAYNLGWKLALGAEELLDSYEAERMPVAAEVLGISSALFGRVLAGGEDAMDRSDPALRQLGVNYRGSALSVELRAEPGSVRAGDRAPDGWCGARRVHAVLAGPGFTVLTFGRARYDGAYAVTDAPAFDVRGDAVAVVRPDGHIGLFADDAEEVGAYLDRWSRGIRVTAPR</sequence>
<dbReference type="InterPro" id="IPR002938">
    <property type="entry name" value="FAD-bd"/>
</dbReference>
<evidence type="ECO:0000256" key="3">
    <source>
        <dbReference type="ARBA" id="ARBA00022827"/>
    </source>
</evidence>
<dbReference type="Proteomes" id="UP001595833">
    <property type="component" value="Unassembled WGS sequence"/>
</dbReference>
<dbReference type="Gene3D" id="3.50.50.60">
    <property type="entry name" value="FAD/NAD(P)-binding domain"/>
    <property type="match status" value="1"/>
</dbReference>
<name>A0ABV9Y449_9PSEU</name>
<reference evidence="6" key="1">
    <citation type="journal article" date="2019" name="Int. J. Syst. Evol. Microbiol.">
        <title>The Global Catalogue of Microorganisms (GCM) 10K type strain sequencing project: providing services to taxonomists for standard genome sequencing and annotation.</title>
        <authorList>
            <consortium name="The Broad Institute Genomics Platform"/>
            <consortium name="The Broad Institute Genome Sequencing Center for Infectious Disease"/>
            <person name="Wu L."/>
            <person name="Ma J."/>
        </authorList>
    </citation>
    <scope>NUCLEOTIDE SEQUENCE [LARGE SCALE GENOMIC DNA]</scope>
    <source>
        <strain evidence="6">KCTC 12848</strain>
    </source>
</reference>
<proteinExistence type="predicted"/>
<keyword evidence="5" id="KW-0560">Oxidoreductase</keyword>
<dbReference type="EMBL" id="JBHSJB010000027">
    <property type="protein sequence ID" value="MFC5057500.1"/>
    <property type="molecule type" value="Genomic_DNA"/>
</dbReference>
<organism evidence="5 6">
    <name type="scientific">Saccharothrix xinjiangensis</name>
    <dbReference type="NCBI Taxonomy" id="204798"/>
    <lineage>
        <taxon>Bacteria</taxon>
        <taxon>Bacillati</taxon>
        <taxon>Actinomycetota</taxon>
        <taxon>Actinomycetes</taxon>
        <taxon>Pseudonocardiales</taxon>
        <taxon>Pseudonocardiaceae</taxon>
        <taxon>Saccharothrix</taxon>
    </lineage>
</organism>
<dbReference type="SUPFAM" id="SSF51905">
    <property type="entry name" value="FAD/NAD(P)-binding domain"/>
    <property type="match status" value="1"/>
</dbReference>
<dbReference type="PANTHER" id="PTHR43004:SF19">
    <property type="entry name" value="BINDING MONOOXYGENASE, PUTATIVE (JCVI)-RELATED"/>
    <property type="match status" value="1"/>
</dbReference>
<protein>
    <submittedName>
        <fullName evidence="5">FAD-dependent monooxygenase</fullName>
    </submittedName>
</protein>
<dbReference type="RefSeq" id="WP_344036968.1">
    <property type="nucleotide sequence ID" value="NZ_BAAAKE010000006.1"/>
</dbReference>
<evidence type="ECO:0000256" key="1">
    <source>
        <dbReference type="ARBA" id="ARBA00001974"/>
    </source>
</evidence>
<dbReference type="Pfam" id="PF01494">
    <property type="entry name" value="FAD_binding_3"/>
    <property type="match status" value="1"/>
</dbReference>